<evidence type="ECO:0000259" key="10">
    <source>
        <dbReference type="Pfam" id="PF02765"/>
    </source>
</evidence>
<dbReference type="Pfam" id="PF02765">
    <property type="entry name" value="POT1"/>
    <property type="match status" value="1"/>
</dbReference>
<keyword evidence="5" id="KW-0158">Chromosome</keyword>
<dbReference type="Pfam" id="PF16686">
    <property type="entry name" value="POT1PC"/>
    <property type="match status" value="1"/>
</dbReference>
<dbReference type="GO" id="GO:0098505">
    <property type="term" value="F:G-rich strand telomeric DNA binding"/>
    <property type="evidence" value="ECO:0007669"/>
    <property type="project" value="TreeGrafter"/>
</dbReference>
<dbReference type="OrthoDB" id="2186770at2759"/>
<dbReference type="InterPro" id="IPR011564">
    <property type="entry name" value="Telomer_end-bd_POT1/Cdc13"/>
</dbReference>
<dbReference type="GO" id="GO:0016233">
    <property type="term" value="P:telomere capping"/>
    <property type="evidence" value="ECO:0007669"/>
    <property type="project" value="TreeGrafter"/>
</dbReference>
<dbReference type="Gene3D" id="2.40.50.140">
    <property type="entry name" value="Nucleic acid-binding proteins"/>
    <property type="match status" value="2"/>
</dbReference>
<protein>
    <recommendedName>
        <fullName evidence="4">Protection of telomeres protein 1</fullName>
    </recommendedName>
</protein>
<name>A0A9P9D544_9PLEO</name>
<evidence type="ECO:0000256" key="2">
    <source>
        <dbReference type="ARBA" id="ARBA00004574"/>
    </source>
</evidence>
<evidence type="ECO:0000256" key="4">
    <source>
        <dbReference type="ARBA" id="ARBA00015253"/>
    </source>
</evidence>
<reference evidence="12" key="1">
    <citation type="journal article" date="2021" name="Nat. Commun.">
        <title>Genetic determinants of endophytism in the Arabidopsis root mycobiome.</title>
        <authorList>
            <person name="Mesny F."/>
            <person name="Miyauchi S."/>
            <person name="Thiergart T."/>
            <person name="Pickel B."/>
            <person name="Atanasova L."/>
            <person name="Karlsson M."/>
            <person name="Huettel B."/>
            <person name="Barry K.W."/>
            <person name="Haridas S."/>
            <person name="Chen C."/>
            <person name="Bauer D."/>
            <person name="Andreopoulos W."/>
            <person name="Pangilinan J."/>
            <person name="LaButti K."/>
            <person name="Riley R."/>
            <person name="Lipzen A."/>
            <person name="Clum A."/>
            <person name="Drula E."/>
            <person name="Henrissat B."/>
            <person name="Kohler A."/>
            <person name="Grigoriev I.V."/>
            <person name="Martin F.M."/>
            <person name="Hacquard S."/>
        </authorList>
    </citation>
    <scope>NUCLEOTIDE SEQUENCE</scope>
    <source>
        <strain evidence="12">MPI-CAGE-CH-0243</strain>
    </source>
</reference>
<sequence length="603" mass="68855">MELPPNFVRIKDIRARVFTQGCMGVITYIKEIRPSKGDDHVLQFSIKDDFSPEAYANELECKFFRQIEDMPTPGNIGDIVIIRNFKATRFRESLEIVSSPRDSATVTFFSQDKIPHPSSSTGYGVGGHKILPFHGTTIHKPTPQEQMGIITLKAAASPQISQVKLASTQRALSQRPFINRSSLIKDLEFDKFSDLVGEVVKFYANDQDSVDLYVTDYTTNKHLFLYENPETAEDPRLVASKNWKGPFGQVTLVIRAWEPHATFIKNSIKVGDVINIENVHVKLTGANKMEGALHQDTKYMDKIYIRICHSSEKIDALHKRKQEYELRYGIKEAREVLTRSDAYLKLGKDHQKRARKREDARVRHRIEQREMEEEEEEEVDEHLSRPGSNSHIRAGYPNIKMSSVSEMLNNSGLKARGPTGAEVTLPFVNCKYRSRVRVVDFSPNSLEDFSHAMTNPAWNDTLDDSKSGQKRRDDRWQWGFVLLVEDADVAANATADRMLLFVAGPEADYLLRQKATDLRTDPTGMHMKVLEEKLFIVWGNLLEIKKELGPKGVTFPLPSGDKRLSNVAFDVCIEEYGAKVPRSEKWPEGWQRMFRMAKTTIME</sequence>
<comment type="similarity">
    <text evidence="3">Belongs to the telombin family.</text>
</comment>
<dbReference type="GO" id="GO:0032210">
    <property type="term" value="P:regulation of telomere maintenance via telomerase"/>
    <property type="evidence" value="ECO:0007669"/>
    <property type="project" value="TreeGrafter"/>
</dbReference>
<evidence type="ECO:0000256" key="3">
    <source>
        <dbReference type="ARBA" id="ARBA00008442"/>
    </source>
</evidence>
<feature type="domain" description="Protection of telomeres protein 1 ssDNA-binding" evidence="11">
    <location>
        <begin position="183"/>
        <end position="325"/>
    </location>
</feature>
<dbReference type="SUPFAM" id="SSF50249">
    <property type="entry name" value="Nucleic acid-binding proteins"/>
    <property type="match status" value="2"/>
</dbReference>
<comment type="subcellular location">
    <subcellularLocation>
        <location evidence="2">Chromosome</location>
        <location evidence="2">Telomere</location>
    </subcellularLocation>
    <subcellularLocation>
        <location evidence="1">Nucleus</location>
    </subcellularLocation>
</comment>
<proteinExistence type="inferred from homology"/>
<keyword evidence="13" id="KW-1185">Reference proteome</keyword>
<dbReference type="FunFam" id="2.40.50.140:FF:000303">
    <property type="entry name" value="Protection of telomeres protein 1"/>
    <property type="match status" value="1"/>
</dbReference>
<dbReference type="InterPro" id="IPR012340">
    <property type="entry name" value="NA-bd_OB-fold"/>
</dbReference>
<comment type="caution">
    <text evidence="12">The sequence shown here is derived from an EMBL/GenBank/DDBJ whole genome shotgun (WGS) entry which is preliminary data.</text>
</comment>
<dbReference type="Proteomes" id="UP000700596">
    <property type="component" value="Unassembled WGS sequence"/>
</dbReference>
<dbReference type="InterPro" id="IPR028389">
    <property type="entry name" value="POT1"/>
</dbReference>
<keyword evidence="6" id="KW-0779">Telomere</keyword>
<evidence type="ECO:0000259" key="11">
    <source>
        <dbReference type="Pfam" id="PF16686"/>
    </source>
</evidence>
<accession>A0A9P9D544</accession>
<dbReference type="InterPro" id="IPR032042">
    <property type="entry name" value="POT1PC"/>
</dbReference>
<organism evidence="12 13">
    <name type="scientific">Dendryphion nanum</name>
    <dbReference type="NCBI Taxonomy" id="256645"/>
    <lineage>
        <taxon>Eukaryota</taxon>
        <taxon>Fungi</taxon>
        <taxon>Dikarya</taxon>
        <taxon>Ascomycota</taxon>
        <taxon>Pezizomycotina</taxon>
        <taxon>Dothideomycetes</taxon>
        <taxon>Pleosporomycetidae</taxon>
        <taxon>Pleosporales</taxon>
        <taxon>Torulaceae</taxon>
        <taxon>Dendryphion</taxon>
    </lineage>
</organism>
<dbReference type="GO" id="GO:0000783">
    <property type="term" value="C:nuclear telomere cap complex"/>
    <property type="evidence" value="ECO:0007669"/>
    <property type="project" value="TreeGrafter"/>
</dbReference>
<evidence type="ECO:0000256" key="1">
    <source>
        <dbReference type="ARBA" id="ARBA00004123"/>
    </source>
</evidence>
<evidence type="ECO:0000256" key="5">
    <source>
        <dbReference type="ARBA" id="ARBA00022454"/>
    </source>
</evidence>
<dbReference type="AlphaFoldDB" id="A0A9P9D544"/>
<evidence type="ECO:0000256" key="8">
    <source>
        <dbReference type="ARBA" id="ARBA00023242"/>
    </source>
</evidence>
<evidence type="ECO:0000313" key="12">
    <source>
        <dbReference type="EMBL" id="KAH7113760.1"/>
    </source>
</evidence>
<evidence type="ECO:0000256" key="9">
    <source>
        <dbReference type="SAM" id="MobiDB-lite"/>
    </source>
</evidence>
<feature type="region of interest" description="Disordered" evidence="9">
    <location>
        <begin position="366"/>
        <end position="395"/>
    </location>
</feature>
<evidence type="ECO:0000256" key="6">
    <source>
        <dbReference type="ARBA" id="ARBA00022895"/>
    </source>
</evidence>
<evidence type="ECO:0000256" key="7">
    <source>
        <dbReference type="ARBA" id="ARBA00023125"/>
    </source>
</evidence>
<gene>
    <name evidence="12" type="ORF">B0J11DRAFT_541280</name>
</gene>
<keyword evidence="7" id="KW-0238">DNA-binding</keyword>
<dbReference type="GO" id="GO:0010521">
    <property type="term" value="F:telomerase inhibitor activity"/>
    <property type="evidence" value="ECO:0007669"/>
    <property type="project" value="TreeGrafter"/>
</dbReference>
<evidence type="ECO:0000313" key="13">
    <source>
        <dbReference type="Proteomes" id="UP000700596"/>
    </source>
</evidence>
<feature type="compositionally biased region" description="Acidic residues" evidence="9">
    <location>
        <begin position="370"/>
        <end position="380"/>
    </location>
</feature>
<dbReference type="PANTHER" id="PTHR14513">
    <property type="entry name" value="PROTECTION OF TELOMERES 1"/>
    <property type="match status" value="1"/>
</dbReference>
<dbReference type="EMBL" id="JAGMWT010000018">
    <property type="protein sequence ID" value="KAH7113760.1"/>
    <property type="molecule type" value="Genomic_DNA"/>
</dbReference>
<keyword evidence="8" id="KW-0539">Nucleus</keyword>
<dbReference type="PANTHER" id="PTHR14513:SF0">
    <property type="entry name" value="PROTECTION OF TELOMERES PROTEIN 1"/>
    <property type="match status" value="1"/>
</dbReference>
<feature type="domain" description="Telomeric single stranded DNA binding POT1/Cdc13" evidence="10">
    <location>
        <begin position="23"/>
        <end position="146"/>
    </location>
</feature>